<dbReference type="EMBL" id="FNON01000002">
    <property type="protein sequence ID" value="SDX27190.1"/>
    <property type="molecule type" value="Genomic_DNA"/>
</dbReference>
<organism evidence="2 3">
    <name type="scientific">Amycolatopsis xylanica</name>
    <dbReference type="NCBI Taxonomy" id="589385"/>
    <lineage>
        <taxon>Bacteria</taxon>
        <taxon>Bacillati</taxon>
        <taxon>Actinomycetota</taxon>
        <taxon>Actinomycetes</taxon>
        <taxon>Pseudonocardiales</taxon>
        <taxon>Pseudonocardiaceae</taxon>
        <taxon>Amycolatopsis</taxon>
    </lineage>
</organism>
<gene>
    <name evidence="2" type="ORF">SAMN05421504_102870</name>
</gene>
<feature type="signal peptide" evidence="1">
    <location>
        <begin position="1"/>
        <end position="23"/>
    </location>
</feature>
<sequence>MKRILLLLSAVFMLGAGAVPANAAEGHWTEVNVMGCGGGGVIPIGFAQELKSSTSVIGFNGANIKYEVQKVQGDAIALEVFYIDGANQGQWFKSIPLTNNTPHIGITRPWGNNLANPKIRVQTMGTLTGQVDFSCGIV</sequence>
<keyword evidence="1" id="KW-0732">Signal</keyword>
<proteinExistence type="predicted"/>
<evidence type="ECO:0000313" key="3">
    <source>
        <dbReference type="Proteomes" id="UP000199515"/>
    </source>
</evidence>
<dbReference type="AlphaFoldDB" id="A0A1H3ABW2"/>
<evidence type="ECO:0000256" key="1">
    <source>
        <dbReference type="SAM" id="SignalP"/>
    </source>
</evidence>
<reference evidence="2 3" key="1">
    <citation type="submission" date="2016-10" db="EMBL/GenBank/DDBJ databases">
        <authorList>
            <person name="de Groot N.N."/>
        </authorList>
    </citation>
    <scope>NUCLEOTIDE SEQUENCE [LARGE SCALE GENOMIC DNA]</scope>
    <source>
        <strain evidence="2 3">CPCC 202699</strain>
    </source>
</reference>
<dbReference type="RefSeq" id="WP_091288701.1">
    <property type="nucleotide sequence ID" value="NZ_FNON01000002.1"/>
</dbReference>
<accession>A0A1H3ABW2</accession>
<feature type="chain" id="PRO_5011507496" evidence="1">
    <location>
        <begin position="24"/>
        <end position="138"/>
    </location>
</feature>
<dbReference type="OrthoDB" id="3627232at2"/>
<name>A0A1H3ABW2_9PSEU</name>
<keyword evidence="3" id="KW-1185">Reference proteome</keyword>
<dbReference type="Proteomes" id="UP000199515">
    <property type="component" value="Unassembled WGS sequence"/>
</dbReference>
<protein>
    <submittedName>
        <fullName evidence="2">Uncharacterized protein</fullName>
    </submittedName>
</protein>
<evidence type="ECO:0000313" key="2">
    <source>
        <dbReference type="EMBL" id="SDX27190.1"/>
    </source>
</evidence>
<dbReference type="STRING" id="589385.SAMN05421504_102870"/>